<feature type="region of interest" description="Disordered" evidence="1">
    <location>
        <begin position="61"/>
        <end position="88"/>
    </location>
</feature>
<dbReference type="Proteomes" id="UP000663856">
    <property type="component" value="Unassembled WGS sequence"/>
</dbReference>
<evidence type="ECO:0000256" key="1">
    <source>
        <dbReference type="SAM" id="MobiDB-lite"/>
    </source>
</evidence>
<dbReference type="Proteomes" id="UP000663855">
    <property type="component" value="Unassembled WGS sequence"/>
</dbReference>
<organism evidence="5 11">
    <name type="scientific">Rotaria magnacalcarata</name>
    <dbReference type="NCBI Taxonomy" id="392030"/>
    <lineage>
        <taxon>Eukaryota</taxon>
        <taxon>Metazoa</taxon>
        <taxon>Spiralia</taxon>
        <taxon>Gnathifera</taxon>
        <taxon>Rotifera</taxon>
        <taxon>Eurotatoria</taxon>
        <taxon>Bdelloidea</taxon>
        <taxon>Philodinida</taxon>
        <taxon>Philodinidae</taxon>
        <taxon>Rotaria</taxon>
    </lineage>
</organism>
<dbReference type="EMBL" id="CAJNRE010007195">
    <property type="protein sequence ID" value="CAF2063308.1"/>
    <property type="molecule type" value="Genomic_DNA"/>
</dbReference>
<evidence type="ECO:0000313" key="7">
    <source>
        <dbReference type="EMBL" id="CAF2063308.1"/>
    </source>
</evidence>
<dbReference type="EMBL" id="CAJNOV010015094">
    <property type="protein sequence ID" value="CAF1567181.1"/>
    <property type="molecule type" value="Genomic_DNA"/>
</dbReference>
<evidence type="ECO:0000256" key="2">
    <source>
        <dbReference type="SAM" id="SignalP"/>
    </source>
</evidence>
<dbReference type="EMBL" id="CAJOBF010001985">
    <property type="protein sequence ID" value="CAF4000818.1"/>
    <property type="molecule type" value="Genomic_DNA"/>
</dbReference>
<gene>
    <name evidence="4" type="ORF">CJN711_LOCUS31624</name>
    <name evidence="3" type="ORF">KQP761_LOCUS14840</name>
    <name evidence="7" type="ORF">MBJ925_LOCUS15345</name>
    <name evidence="8" type="ORF">OVN521_LOCUS11405</name>
    <name evidence="9" type="ORF">UXM345_LOCUS16164</name>
    <name evidence="6" type="ORF">WKI299_LOCUS6062</name>
    <name evidence="5" type="ORF">XDN619_LOCUS2810</name>
</gene>
<dbReference type="Proteomes" id="UP000663842">
    <property type="component" value="Unassembled WGS sequence"/>
</dbReference>
<dbReference type="EMBL" id="CAJOBG010001515">
    <property type="protein sequence ID" value="CAF3935920.1"/>
    <property type="molecule type" value="Genomic_DNA"/>
</dbReference>
<sequence length="136" mass="15773">MQILTLSTIYVVVVIILYSAVATSENIQPAAKISKRYIHEQPSYSNLLALLKSREKQINQREDISELNDEDDETGDENNELDDGITNGKRKLQNGLFREKEATFRRFFLSPVDRTSRRTRPSYGYGRKPHWDTFFG</sequence>
<dbReference type="Proteomes" id="UP000663834">
    <property type="component" value="Unassembled WGS sequence"/>
</dbReference>
<dbReference type="Proteomes" id="UP000663866">
    <property type="component" value="Unassembled WGS sequence"/>
</dbReference>
<protein>
    <submittedName>
        <fullName evidence="5">Uncharacterized protein</fullName>
    </submittedName>
</protein>
<feature type="chain" id="PRO_5036230333" evidence="2">
    <location>
        <begin position="25"/>
        <end position="136"/>
    </location>
</feature>
<evidence type="ECO:0000313" key="4">
    <source>
        <dbReference type="EMBL" id="CAF1567181.1"/>
    </source>
</evidence>
<evidence type="ECO:0000313" key="3">
    <source>
        <dbReference type="EMBL" id="CAF1505244.1"/>
    </source>
</evidence>
<evidence type="ECO:0000313" key="5">
    <source>
        <dbReference type="EMBL" id="CAF1990126.1"/>
    </source>
</evidence>
<dbReference type="AlphaFoldDB" id="A0A816MMX7"/>
<evidence type="ECO:0000313" key="11">
    <source>
        <dbReference type="Proteomes" id="UP000663887"/>
    </source>
</evidence>
<dbReference type="EMBL" id="CAJNRG010000254">
    <property type="protein sequence ID" value="CAF1990126.1"/>
    <property type="molecule type" value="Genomic_DNA"/>
</dbReference>
<dbReference type="EMBL" id="CAJNRF010001762">
    <property type="protein sequence ID" value="CAF2026013.1"/>
    <property type="molecule type" value="Genomic_DNA"/>
</dbReference>
<evidence type="ECO:0000313" key="10">
    <source>
        <dbReference type="Proteomes" id="UP000663866"/>
    </source>
</evidence>
<comment type="caution">
    <text evidence="5">The sequence shown here is derived from an EMBL/GenBank/DDBJ whole genome shotgun (WGS) entry which is preliminary data.</text>
</comment>
<dbReference type="Proteomes" id="UP000663824">
    <property type="component" value="Unassembled WGS sequence"/>
</dbReference>
<feature type="compositionally biased region" description="Acidic residues" evidence="1">
    <location>
        <begin position="65"/>
        <end position="83"/>
    </location>
</feature>
<evidence type="ECO:0000313" key="8">
    <source>
        <dbReference type="EMBL" id="CAF3935920.1"/>
    </source>
</evidence>
<dbReference type="OrthoDB" id="10055673at2759"/>
<dbReference type="Proteomes" id="UP000663887">
    <property type="component" value="Unassembled WGS sequence"/>
</dbReference>
<evidence type="ECO:0000313" key="6">
    <source>
        <dbReference type="EMBL" id="CAF2026013.1"/>
    </source>
</evidence>
<proteinExistence type="predicted"/>
<keyword evidence="10" id="KW-1185">Reference proteome</keyword>
<dbReference type="EMBL" id="CAJNOW010007154">
    <property type="protein sequence ID" value="CAF1505244.1"/>
    <property type="molecule type" value="Genomic_DNA"/>
</dbReference>
<reference evidence="5" key="1">
    <citation type="submission" date="2021-02" db="EMBL/GenBank/DDBJ databases">
        <authorList>
            <person name="Nowell W R."/>
        </authorList>
    </citation>
    <scope>NUCLEOTIDE SEQUENCE</scope>
</reference>
<keyword evidence="2" id="KW-0732">Signal</keyword>
<feature type="signal peptide" evidence="2">
    <location>
        <begin position="1"/>
        <end position="24"/>
    </location>
</feature>
<evidence type="ECO:0000313" key="9">
    <source>
        <dbReference type="EMBL" id="CAF4000818.1"/>
    </source>
</evidence>
<name>A0A816MMX7_9BILA</name>
<accession>A0A816MMX7</accession>